<keyword evidence="9" id="KW-1133">Transmembrane helix</keyword>
<organism evidence="11 12">
    <name type="scientific">Engystomops pustulosus</name>
    <name type="common">Tungara frog</name>
    <name type="synonym">Physalaemus pustulosus</name>
    <dbReference type="NCBI Taxonomy" id="76066"/>
    <lineage>
        <taxon>Eukaryota</taxon>
        <taxon>Metazoa</taxon>
        <taxon>Chordata</taxon>
        <taxon>Craniata</taxon>
        <taxon>Vertebrata</taxon>
        <taxon>Euteleostomi</taxon>
        <taxon>Amphibia</taxon>
        <taxon>Batrachia</taxon>
        <taxon>Anura</taxon>
        <taxon>Neobatrachia</taxon>
        <taxon>Hyloidea</taxon>
        <taxon>Leptodactylidae</taxon>
        <taxon>Leiuperinae</taxon>
        <taxon>Engystomops</taxon>
    </lineage>
</organism>
<dbReference type="PROSITE" id="PS00135">
    <property type="entry name" value="TRYPSIN_SER"/>
    <property type="match status" value="1"/>
</dbReference>
<dbReference type="InterPro" id="IPR001254">
    <property type="entry name" value="Trypsin_dom"/>
</dbReference>
<dbReference type="Pfam" id="PF15494">
    <property type="entry name" value="SRCR_2"/>
    <property type="match status" value="1"/>
</dbReference>
<keyword evidence="12" id="KW-1185">Reference proteome</keyword>
<protein>
    <recommendedName>
        <fullName evidence="10">Peptidase S1 domain-containing protein</fullName>
    </recommendedName>
</protein>
<evidence type="ECO:0000256" key="5">
    <source>
        <dbReference type="ARBA" id="ARBA00022837"/>
    </source>
</evidence>
<dbReference type="EMBL" id="WNYA01000006">
    <property type="protein sequence ID" value="KAG8569417.1"/>
    <property type="molecule type" value="Genomic_DNA"/>
</dbReference>
<dbReference type="GO" id="GO:0004252">
    <property type="term" value="F:serine-type endopeptidase activity"/>
    <property type="evidence" value="ECO:0007669"/>
    <property type="project" value="InterPro"/>
</dbReference>
<evidence type="ECO:0000256" key="6">
    <source>
        <dbReference type="ARBA" id="ARBA00023157"/>
    </source>
</evidence>
<dbReference type="Gene3D" id="2.40.10.10">
    <property type="entry name" value="Trypsin-like serine proteases"/>
    <property type="match status" value="1"/>
</dbReference>
<evidence type="ECO:0000259" key="10">
    <source>
        <dbReference type="PROSITE" id="PS50240"/>
    </source>
</evidence>
<dbReference type="Proteomes" id="UP000824782">
    <property type="component" value="Unassembled WGS sequence"/>
</dbReference>
<gene>
    <name evidence="11" type="ORF">GDO81_014402</name>
</gene>
<dbReference type="SMART" id="SM00020">
    <property type="entry name" value="Tryp_SPc"/>
    <property type="match status" value="1"/>
</dbReference>
<dbReference type="Gene3D" id="3.10.250.10">
    <property type="entry name" value="SRCR-like domain"/>
    <property type="match status" value="1"/>
</dbReference>
<keyword evidence="3 8" id="KW-0378">Hydrolase</keyword>
<dbReference type="PROSITE" id="PS00134">
    <property type="entry name" value="TRYPSIN_HIS"/>
    <property type="match status" value="1"/>
</dbReference>
<keyword evidence="2" id="KW-0479">Metal-binding</keyword>
<keyword evidence="4 8" id="KW-0720">Serine protease</keyword>
<keyword evidence="5" id="KW-0106">Calcium</keyword>
<dbReference type="InterPro" id="IPR033116">
    <property type="entry name" value="TRYPSIN_SER"/>
</dbReference>
<reference evidence="11" key="1">
    <citation type="thesis" date="2020" institute="ProQuest LLC" country="789 East Eisenhower Parkway, Ann Arbor, MI, USA">
        <title>Comparative Genomics and Chromosome Evolution.</title>
        <authorList>
            <person name="Mudd A.B."/>
        </authorList>
    </citation>
    <scope>NUCLEOTIDE SEQUENCE</scope>
    <source>
        <strain evidence="11">237g6f4</strain>
        <tissue evidence="11">Blood</tissue>
    </source>
</reference>
<evidence type="ECO:0000256" key="1">
    <source>
        <dbReference type="ARBA" id="ARBA00022670"/>
    </source>
</evidence>
<dbReference type="InterPro" id="IPR036055">
    <property type="entry name" value="LDL_receptor-like_sf"/>
</dbReference>
<dbReference type="PROSITE" id="PS50240">
    <property type="entry name" value="TRYPSIN_DOM"/>
    <property type="match status" value="1"/>
</dbReference>
<evidence type="ECO:0000313" key="12">
    <source>
        <dbReference type="Proteomes" id="UP000824782"/>
    </source>
</evidence>
<dbReference type="AlphaFoldDB" id="A0AAV7BAI0"/>
<proteinExistence type="predicted"/>
<dbReference type="GO" id="GO:0006508">
    <property type="term" value="P:proteolysis"/>
    <property type="evidence" value="ECO:0007669"/>
    <property type="project" value="UniProtKB-KW"/>
</dbReference>
<evidence type="ECO:0000256" key="8">
    <source>
        <dbReference type="RuleBase" id="RU363034"/>
    </source>
</evidence>
<evidence type="ECO:0000256" key="3">
    <source>
        <dbReference type="ARBA" id="ARBA00022801"/>
    </source>
</evidence>
<keyword evidence="6" id="KW-1015">Disulfide bond</keyword>
<dbReference type="Pfam" id="PF00089">
    <property type="entry name" value="Trypsin"/>
    <property type="match status" value="1"/>
</dbReference>
<dbReference type="SUPFAM" id="SSF57424">
    <property type="entry name" value="LDL receptor-like module"/>
    <property type="match status" value="1"/>
</dbReference>
<keyword evidence="9" id="KW-0812">Transmembrane</keyword>
<evidence type="ECO:0000256" key="9">
    <source>
        <dbReference type="SAM" id="Phobius"/>
    </source>
</evidence>
<sequence length="500" mass="54562">MDNTPRYNNAPYPPYPGFNPPVHYGANYQPYTIQPGPPPPSYVIERPPSNKLPFSFFSSRASTIFAILVVIVALIGVALITAYKLNAFGNQTSYYQPAEKCLPNKTLCNGIAECSEGGDEAGCVRFRWDNSLLEVMSRKQEDHWLPVCSVGVANNFASYVCQRFGFHENPTVEVVTVNDNPSNVGLYTSGSSDTIQGSLDSGACSSGRFLSVRCSDCGIQKKSRIIGGTEAGAGDWPWQISLQIHSNGDYEHICGGTIINNQWVVTASHCFTSSVPLSYWRIVAGTINLDQDRVVSSIAAIFKHEKYNDNTDDFDVALLKLTTPLTFTAGVQPACLPMSQQSFNPNTRCWISGFGKTVATLKETSNVLMNTEVGIISTEVCNSPTVYDGAITPRMMCAGDLRGGKDSCQGDSGGPLVCLQNDRWYLAGVTSWGTGCGQTNKPGVYTHVTEVLPWLYTKMEDSRLLPISAAFGLRGKEIFRWREIGDLSCGVEEEEDAFAL</sequence>
<dbReference type="GO" id="GO:0046872">
    <property type="term" value="F:metal ion binding"/>
    <property type="evidence" value="ECO:0007669"/>
    <property type="project" value="UniProtKB-KW"/>
</dbReference>
<dbReference type="SUPFAM" id="SSF56487">
    <property type="entry name" value="SRCR-like"/>
    <property type="match status" value="1"/>
</dbReference>
<dbReference type="InterPro" id="IPR009003">
    <property type="entry name" value="Peptidase_S1_PA"/>
</dbReference>
<evidence type="ECO:0000256" key="4">
    <source>
        <dbReference type="ARBA" id="ARBA00022825"/>
    </source>
</evidence>
<dbReference type="InterPro" id="IPR043504">
    <property type="entry name" value="Peptidase_S1_PA_chymotrypsin"/>
</dbReference>
<dbReference type="PRINTS" id="PR00722">
    <property type="entry name" value="CHYMOTRYPSIN"/>
</dbReference>
<dbReference type="InterPro" id="IPR001190">
    <property type="entry name" value="SRCR"/>
</dbReference>
<keyword evidence="1 8" id="KW-0645">Protease</keyword>
<comment type="caution">
    <text evidence="11">The sequence shown here is derived from an EMBL/GenBank/DDBJ whole genome shotgun (WGS) entry which is preliminary data.</text>
</comment>
<dbReference type="FunFam" id="2.40.10.10:FF:000003">
    <property type="entry name" value="Transmembrane serine protease 3"/>
    <property type="match status" value="1"/>
</dbReference>
<accession>A0AAV7BAI0</accession>
<feature type="transmembrane region" description="Helical" evidence="9">
    <location>
        <begin position="61"/>
        <end position="83"/>
    </location>
</feature>
<dbReference type="InterPro" id="IPR001314">
    <property type="entry name" value="Peptidase_S1A"/>
</dbReference>
<dbReference type="CDD" id="cd00190">
    <property type="entry name" value="Tryp_SPc"/>
    <property type="match status" value="1"/>
</dbReference>
<dbReference type="PANTHER" id="PTHR24252">
    <property type="entry name" value="ACROSIN-RELATED"/>
    <property type="match status" value="1"/>
</dbReference>
<feature type="domain" description="Peptidase S1" evidence="10">
    <location>
        <begin position="225"/>
        <end position="460"/>
    </location>
</feature>
<dbReference type="GO" id="GO:0016020">
    <property type="term" value="C:membrane"/>
    <property type="evidence" value="ECO:0007669"/>
    <property type="project" value="InterPro"/>
</dbReference>
<dbReference type="SUPFAM" id="SSF50494">
    <property type="entry name" value="Trypsin-like serine proteases"/>
    <property type="match status" value="1"/>
</dbReference>
<dbReference type="InterPro" id="IPR018114">
    <property type="entry name" value="TRYPSIN_HIS"/>
</dbReference>
<evidence type="ECO:0000256" key="7">
    <source>
        <dbReference type="ARBA" id="ARBA00023180"/>
    </source>
</evidence>
<evidence type="ECO:0000256" key="2">
    <source>
        <dbReference type="ARBA" id="ARBA00022723"/>
    </source>
</evidence>
<keyword evidence="9" id="KW-0472">Membrane</keyword>
<keyword evidence="7" id="KW-0325">Glycoprotein</keyword>
<dbReference type="PANTHER" id="PTHR24252:SF29">
    <property type="entry name" value="TRANSMEMBRANE PROTEASE SERINE 2 ISOFORM X2"/>
    <property type="match status" value="1"/>
</dbReference>
<evidence type="ECO:0000313" key="11">
    <source>
        <dbReference type="EMBL" id="KAG8569417.1"/>
    </source>
</evidence>
<dbReference type="InterPro" id="IPR036772">
    <property type="entry name" value="SRCR-like_dom_sf"/>
</dbReference>
<name>A0AAV7BAI0_ENGPU</name>